<organism evidence="1 2">
    <name type="scientific">Eretmocerus hayati</name>
    <dbReference type="NCBI Taxonomy" id="131215"/>
    <lineage>
        <taxon>Eukaryota</taxon>
        <taxon>Metazoa</taxon>
        <taxon>Ecdysozoa</taxon>
        <taxon>Arthropoda</taxon>
        <taxon>Hexapoda</taxon>
        <taxon>Insecta</taxon>
        <taxon>Pterygota</taxon>
        <taxon>Neoptera</taxon>
        <taxon>Endopterygota</taxon>
        <taxon>Hymenoptera</taxon>
        <taxon>Apocrita</taxon>
        <taxon>Proctotrupomorpha</taxon>
        <taxon>Chalcidoidea</taxon>
        <taxon>Aphelinidae</taxon>
        <taxon>Aphelininae</taxon>
        <taxon>Eretmocerus</taxon>
    </lineage>
</organism>
<gene>
    <name evidence="1" type="ORF">QAD02_012505</name>
</gene>
<protein>
    <submittedName>
        <fullName evidence="1">Uncharacterized protein</fullName>
    </submittedName>
</protein>
<evidence type="ECO:0000313" key="1">
    <source>
        <dbReference type="EMBL" id="KAJ8676718.1"/>
    </source>
</evidence>
<reference evidence="1" key="1">
    <citation type="submission" date="2023-04" db="EMBL/GenBank/DDBJ databases">
        <title>A chromosome-level genome assembly of the parasitoid wasp Eretmocerus hayati.</title>
        <authorList>
            <person name="Zhong Y."/>
            <person name="Liu S."/>
            <person name="Liu Y."/>
        </authorList>
    </citation>
    <scope>NUCLEOTIDE SEQUENCE</scope>
    <source>
        <strain evidence="1">ZJU_SS_LIU_2023</strain>
    </source>
</reference>
<keyword evidence="2" id="KW-1185">Reference proteome</keyword>
<accession>A0ACC2NZW5</accession>
<comment type="caution">
    <text evidence="1">The sequence shown here is derived from an EMBL/GenBank/DDBJ whole genome shotgun (WGS) entry which is preliminary data.</text>
</comment>
<dbReference type="EMBL" id="CM056742">
    <property type="protein sequence ID" value="KAJ8676718.1"/>
    <property type="molecule type" value="Genomic_DNA"/>
</dbReference>
<proteinExistence type="predicted"/>
<dbReference type="Proteomes" id="UP001239111">
    <property type="component" value="Chromosome 2"/>
</dbReference>
<name>A0ACC2NZW5_9HYME</name>
<sequence length="434" mass="50855">MAFEYWMPQKSVTVMMIRDLAGAILINEISVNTMADYWKSQDRKYCDFCKCWIADNKPSIQFHENGKRHKENVTKRVKEIHKNSVKQAKQQKKFENDIEKMEKAAMAAYLKDVEGNTRDLMADKIIHEKLNKTEEKKVVEETPNYNQTPDAELGAHPRSSGLSLMREFDASDIDPFDPYAKQKLARLEAKNKAKAKKEAKEAAKKEEHAKEEKASRDKIVPTVPIRKVWYEARSQGHSYYWNIDTNETMWEPPFEGFMSLEEQAAEVKEQELQEKLMSEIDKEQEKEQALILEERRANEEREKLKEIRKRFLEKKKADKQNESDDDDDEESKDKKIPYRRDYSVPEKPQPYGSWQVVKTIQTPKIDLQLPRVKTNETFTPTVVHEPPATRTFKEKVVTHISPTSSDDEGPSTSFKKQKFGSFRRKNIRQRTTDD</sequence>
<evidence type="ECO:0000313" key="2">
    <source>
        <dbReference type="Proteomes" id="UP001239111"/>
    </source>
</evidence>